<dbReference type="InterPro" id="IPR012340">
    <property type="entry name" value="NA-bd_OB-fold"/>
</dbReference>
<evidence type="ECO:0000256" key="2">
    <source>
        <dbReference type="SAM" id="MobiDB-lite"/>
    </source>
</evidence>
<dbReference type="Proteomes" id="UP000244855">
    <property type="component" value="Unassembled WGS sequence"/>
</dbReference>
<keyword evidence="4" id="KW-1185">Reference proteome</keyword>
<accession>A0A2V1E8J6</accession>
<dbReference type="Gene3D" id="3.40.1280.10">
    <property type="match status" value="1"/>
</dbReference>
<dbReference type="InterPro" id="IPR003750">
    <property type="entry name" value="Put_MeTrfase-C9orf114-like"/>
</dbReference>
<dbReference type="CDD" id="cd18086">
    <property type="entry name" value="HsC9orf114-like"/>
    <property type="match status" value="1"/>
</dbReference>
<feature type="region of interest" description="Disordered" evidence="2">
    <location>
        <begin position="1"/>
        <end position="22"/>
    </location>
</feature>
<feature type="compositionally biased region" description="Polar residues" evidence="2">
    <location>
        <begin position="8"/>
        <end position="20"/>
    </location>
</feature>
<gene>
    <name evidence="3" type="ORF">DM02DRAFT_514591</name>
</gene>
<dbReference type="Pfam" id="PF02598">
    <property type="entry name" value="Methyltrn_RNA_3"/>
    <property type="match status" value="1"/>
</dbReference>
<sequence>MPPPAVSKPSQSAPLETSKPSALFKPRKGRDWTLSMAVAGSIIANVVKPDHKTLLAGRIARAAAVFCVDEIIVFDDDPTNIPNYIDPIYTNKGKKTKAQALDSIAEHDEPWQNPDQFLYHVLSYAECPPHLRADQNPGLSLFPQHQNLKWVGMLPSLDMPHHLKSHEWCRFREGVTLGPTSDARSTPSSKKSKDKSKQQPGTYVKCGLPYPVRIATEVPPVMRVTLRFTDPEPPKSWPHLSQQECEALKVEAVAPTVPRQEEGYYWGYQIRRAGSLSEVFTASEFKDGYDLSIGTSERGAPLKAILPDHLVSKQIKKTRDPNVAQLPSEFNHLLIVFGGVAGLEPAVAADPEFKRVGLTKETAHEAFDAWVNLVQGQGSRTIRTEEAVEFGLFGLKDYVESMYDRGT</sequence>
<organism evidence="3 4">
    <name type="scientific">Periconia macrospinosa</name>
    <dbReference type="NCBI Taxonomy" id="97972"/>
    <lineage>
        <taxon>Eukaryota</taxon>
        <taxon>Fungi</taxon>
        <taxon>Dikarya</taxon>
        <taxon>Ascomycota</taxon>
        <taxon>Pezizomycotina</taxon>
        <taxon>Dothideomycetes</taxon>
        <taxon>Pleosporomycetidae</taxon>
        <taxon>Pleosporales</taxon>
        <taxon>Massarineae</taxon>
        <taxon>Periconiaceae</taxon>
        <taxon>Periconia</taxon>
    </lineage>
</organism>
<comment type="similarity">
    <text evidence="1">Belongs to the class IV-like SAM-binding methyltransferase superfamily.</text>
</comment>
<dbReference type="Gene3D" id="2.40.50.140">
    <property type="entry name" value="Nucleic acid-binding proteins"/>
    <property type="match status" value="1"/>
</dbReference>
<dbReference type="PANTHER" id="PTHR12150:SF13">
    <property type="entry name" value="METHYLTRANSFERASE C9ORF114-RELATED"/>
    <property type="match status" value="1"/>
</dbReference>
<dbReference type="PANTHER" id="PTHR12150">
    <property type="entry name" value="CLASS IV SAM-BINDING METHYLTRANSFERASE-RELATED"/>
    <property type="match status" value="1"/>
</dbReference>
<dbReference type="SUPFAM" id="SSF50249">
    <property type="entry name" value="Nucleic acid-binding proteins"/>
    <property type="match status" value="1"/>
</dbReference>
<protein>
    <submittedName>
        <fullName evidence="3">Deoxyribose-phosphate aldolase 2</fullName>
    </submittedName>
</protein>
<evidence type="ECO:0000313" key="4">
    <source>
        <dbReference type="Proteomes" id="UP000244855"/>
    </source>
</evidence>
<dbReference type="InterPro" id="IPR029026">
    <property type="entry name" value="tRNA_m1G_MTases_N"/>
</dbReference>
<name>A0A2V1E8J6_9PLEO</name>
<dbReference type="InterPro" id="IPR029028">
    <property type="entry name" value="Alpha/beta_knot_MTases"/>
</dbReference>
<dbReference type="SUPFAM" id="SSF75217">
    <property type="entry name" value="alpha/beta knot"/>
    <property type="match status" value="1"/>
</dbReference>
<dbReference type="STRING" id="97972.A0A2V1E8J6"/>
<reference evidence="3 4" key="1">
    <citation type="journal article" date="2018" name="Sci. Rep.">
        <title>Comparative genomics provides insights into the lifestyle and reveals functional heterogeneity of dark septate endophytic fungi.</title>
        <authorList>
            <person name="Knapp D.G."/>
            <person name="Nemeth J.B."/>
            <person name="Barry K."/>
            <person name="Hainaut M."/>
            <person name="Henrissat B."/>
            <person name="Johnson J."/>
            <person name="Kuo A."/>
            <person name="Lim J.H.P."/>
            <person name="Lipzen A."/>
            <person name="Nolan M."/>
            <person name="Ohm R.A."/>
            <person name="Tamas L."/>
            <person name="Grigoriev I.V."/>
            <person name="Spatafora J.W."/>
            <person name="Nagy L.G."/>
            <person name="Kovacs G.M."/>
        </authorList>
    </citation>
    <scope>NUCLEOTIDE SEQUENCE [LARGE SCALE GENOMIC DNA]</scope>
    <source>
        <strain evidence="3 4">DSE2036</strain>
    </source>
</reference>
<dbReference type="EMBL" id="KZ805308">
    <property type="protein sequence ID" value="PVI06482.1"/>
    <property type="molecule type" value="Genomic_DNA"/>
</dbReference>
<dbReference type="AlphaFoldDB" id="A0A2V1E8J6"/>
<evidence type="ECO:0000256" key="1">
    <source>
        <dbReference type="ARBA" id="ARBA00009841"/>
    </source>
</evidence>
<evidence type="ECO:0000313" key="3">
    <source>
        <dbReference type="EMBL" id="PVI06482.1"/>
    </source>
</evidence>
<feature type="region of interest" description="Disordered" evidence="2">
    <location>
        <begin position="179"/>
        <end position="204"/>
    </location>
</feature>
<proteinExistence type="inferred from homology"/>
<dbReference type="OrthoDB" id="361029at2759"/>